<sequence length="149" mass="16290">MSVHGAAINWERQPHESGENTFSRNHQVALNGGQNVDVSASVEFKGDPNCADPEQMLVSAVSSCHMLFFLAIAEMQGYRVESYTDNPKGYLEQNEKKGREVTRIELSPQVTFGGDKVPGEAAIEKIHANAHKNCFIRNSITADVTVNGA</sequence>
<dbReference type="Proteomes" id="UP000199657">
    <property type="component" value="Unassembled WGS sequence"/>
</dbReference>
<evidence type="ECO:0000313" key="3">
    <source>
        <dbReference type="Proteomes" id="UP000199657"/>
    </source>
</evidence>
<name>A0A1H8RGB4_9GAMM</name>
<keyword evidence="3" id="KW-1185">Reference proteome</keyword>
<dbReference type="InterPro" id="IPR052707">
    <property type="entry name" value="OsmC_Ohr_Peroxiredoxin"/>
</dbReference>
<organism evidence="2 3">
    <name type="scientific">Aquisalimonas asiatica</name>
    <dbReference type="NCBI Taxonomy" id="406100"/>
    <lineage>
        <taxon>Bacteria</taxon>
        <taxon>Pseudomonadati</taxon>
        <taxon>Pseudomonadota</taxon>
        <taxon>Gammaproteobacteria</taxon>
        <taxon>Chromatiales</taxon>
        <taxon>Ectothiorhodospiraceae</taxon>
        <taxon>Aquisalimonas</taxon>
    </lineage>
</organism>
<dbReference type="EMBL" id="FOEG01000002">
    <property type="protein sequence ID" value="SEO65569.1"/>
    <property type="molecule type" value="Genomic_DNA"/>
</dbReference>
<proteinExistence type="predicted"/>
<dbReference type="InterPro" id="IPR003718">
    <property type="entry name" value="OsmC/Ohr_fam"/>
</dbReference>
<dbReference type="PANTHER" id="PTHR42830">
    <property type="entry name" value="OSMOTICALLY INDUCIBLE FAMILY PROTEIN"/>
    <property type="match status" value="1"/>
</dbReference>
<dbReference type="AlphaFoldDB" id="A0A1H8RGB4"/>
<accession>A0A1H8RGB4</accession>
<dbReference type="STRING" id="406100.SAMN04488052_10213"/>
<dbReference type="InterPro" id="IPR036102">
    <property type="entry name" value="OsmC/Ohrsf"/>
</dbReference>
<dbReference type="RefSeq" id="WP_091640454.1">
    <property type="nucleotide sequence ID" value="NZ_FOEG01000002.1"/>
</dbReference>
<gene>
    <name evidence="2" type="ORF">SAMN04488052_10213</name>
</gene>
<reference evidence="2 3" key="1">
    <citation type="submission" date="2016-10" db="EMBL/GenBank/DDBJ databases">
        <authorList>
            <person name="de Groot N.N."/>
        </authorList>
    </citation>
    <scope>NUCLEOTIDE SEQUENCE [LARGE SCALE GENOMIC DNA]</scope>
    <source>
        <strain evidence="2 3">CGMCC 1.6291</strain>
    </source>
</reference>
<dbReference type="PANTHER" id="PTHR42830:SF2">
    <property type="entry name" value="OSMC_OHR FAMILY PROTEIN"/>
    <property type="match status" value="1"/>
</dbReference>
<evidence type="ECO:0000256" key="1">
    <source>
        <dbReference type="SAM" id="MobiDB-lite"/>
    </source>
</evidence>
<dbReference type="OrthoDB" id="9795405at2"/>
<dbReference type="SUPFAM" id="SSF82784">
    <property type="entry name" value="OsmC-like"/>
    <property type="match status" value="1"/>
</dbReference>
<dbReference type="Pfam" id="PF02566">
    <property type="entry name" value="OsmC"/>
    <property type="match status" value="1"/>
</dbReference>
<dbReference type="Gene3D" id="3.30.300.20">
    <property type="match status" value="1"/>
</dbReference>
<evidence type="ECO:0000313" key="2">
    <source>
        <dbReference type="EMBL" id="SEO65569.1"/>
    </source>
</evidence>
<dbReference type="InterPro" id="IPR015946">
    <property type="entry name" value="KH_dom-like_a/b"/>
</dbReference>
<protein>
    <submittedName>
        <fullName evidence="2">Organic hydroperoxide reductase OsmC/OhrA</fullName>
    </submittedName>
</protein>
<feature type="region of interest" description="Disordered" evidence="1">
    <location>
        <begin position="1"/>
        <end position="20"/>
    </location>
</feature>